<dbReference type="RefSeq" id="WP_132529549.1">
    <property type="nucleotide sequence ID" value="NZ_BMJO01000003.1"/>
</dbReference>
<accession>A0A4R2HI40</accession>
<comment type="caution">
    <text evidence="2">The sequence shown here is derived from an EMBL/GenBank/DDBJ whole genome shotgun (WGS) entry which is preliminary data.</text>
</comment>
<reference evidence="1" key="4">
    <citation type="submission" date="2024-05" db="EMBL/GenBank/DDBJ databases">
        <authorList>
            <person name="Sun Q."/>
            <person name="Zhou Y."/>
        </authorList>
    </citation>
    <scope>NUCLEOTIDE SEQUENCE</scope>
    <source>
        <strain evidence="1">CGMCC 1.15644</strain>
    </source>
</reference>
<evidence type="ECO:0000313" key="1">
    <source>
        <dbReference type="EMBL" id="GGE50487.1"/>
    </source>
</evidence>
<dbReference type="Proteomes" id="UP000295684">
    <property type="component" value="Unassembled WGS sequence"/>
</dbReference>
<reference evidence="2 3" key="3">
    <citation type="submission" date="2019-03" db="EMBL/GenBank/DDBJ databases">
        <title>Genomic Encyclopedia of Type Strains, Phase IV (KMG-IV): sequencing the most valuable type-strain genomes for metagenomic binning, comparative biology and taxonomic classification.</title>
        <authorList>
            <person name="Goeker M."/>
        </authorList>
    </citation>
    <scope>NUCLEOTIDE SEQUENCE [LARGE SCALE GENOMIC DNA]</scope>
    <source>
        <strain evidence="2 3">DSM 103236</strain>
    </source>
</reference>
<name>A0A4R2HI40_9SPHI</name>
<evidence type="ECO:0000313" key="4">
    <source>
        <dbReference type="Proteomes" id="UP000622648"/>
    </source>
</evidence>
<gene>
    <name evidence="2" type="ORF">EV200_10234</name>
    <name evidence="1" type="ORF">GCM10011413_15940</name>
</gene>
<dbReference type="Proteomes" id="UP000622648">
    <property type="component" value="Unassembled WGS sequence"/>
</dbReference>
<proteinExistence type="predicted"/>
<evidence type="ECO:0000313" key="3">
    <source>
        <dbReference type="Proteomes" id="UP000295684"/>
    </source>
</evidence>
<dbReference type="OrthoDB" id="1081532at2"/>
<dbReference type="EMBL" id="BMJO01000003">
    <property type="protein sequence ID" value="GGE50487.1"/>
    <property type="molecule type" value="Genomic_DNA"/>
</dbReference>
<keyword evidence="4" id="KW-1185">Reference proteome</keyword>
<evidence type="ECO:0000313" key="2">
    <source>
        <dbReference type="EMBL" id="TCO28617.1"/>
    </source>
</evidence>
<dbReference type="AlphaFoldDB" id="A0A4R2HI40"/>
<dbReference type="EMBL" id="SLWO01000002">
    <property type="protein sequence ID" value="TCO28617.1"/>
    <property type="molecule type" value="Genomic_DNA"/>
</dbReference>
<reference evidence="4" key="2">
    <citation type="journal article" date="2019" name="Int. J. Syst. Evol. Microbiol.">
        <title>The Global Catalogue of Microorganisms (GCM) 10K type strain sequencing project: providing services to taxonomists for standard genome sequencing and annotation.</title>
        <authorList>
            <consortium name="The Broad Institute Genomics Platform"/>
            <consortium name="The Broad Institute Genome Sequencing Center for Infectious Disease"/>
            <person name="Wu L."/>
            <person name="Ma J."/>
        </authorList>
    </citation>
    <scope>NUCLEOTIDE SEQUENCE [LARGE SCALE GENOMIC DNA]</scope>
    <source>
        <strain evidence="4">CGMCC 1.15644</strain>
    </source>
</reference>
<organism evidence="2 3">
    <name type="scientific">Pedobacter psychrotolerans</name>
    <dbReference type="NCBI Taxonomy" id="1843235"/>
    <lineage>
        <taxon>Bacteria</taxon>
        <taxon>Pseudomonadati</taxon>
        <taxon>Bacteroidota</taxon>
        <taxon>Sphingobacteriia</taxon>
        <taxon>Sphingobacteriales</taxon>
        <taxon>Sphingobacteriaceae</taxon>
        <taxon>Pedobacter</taxon>
    </lineage>
</organism>
<reference evidence="1" key="1">
    <citation type="journal article" date="2014" name="Int. J. Syst. Evol. Microbiol.">
        <title>Complete genome of a new Firmicutes species belonging to the dominant human colonic microbiota ('Ruminococcus bicirculans') reveals two chromosomes and a selective capacity to utilize plant glucans.</title>
        <authorList>
            <consortium name="NISC Comparative Sequencing Program"/>
            <person name="Wegmann U."/>
            <person name="Louis P."/>
            <person name="Goesmann A."/>
            <person name="Henrissat B."/>
            <person name="Duncan S.H."/>
            <person name="Flint H.J."/>
        </authorList>
    </citation>
    <scope>NUCLEOTIDE SEQUENCE</scope>
    <source>
        <strain evidence="1">CGMCC 1.15644</strain>
    </source>
</reference>
<sequence>MSSRFKFFDEENTKDSVQSSKFTLTYPLGKLRYNILVSQNLNVNGRNFVNSRTNIIWSLIVEDITSENIIVAIKTEQNKVLNTTPDSTDLLNFSLIFNIPLEYIRLKLNKYGGIEEIMNQNEIFDKWGQLKKNELLKYRDDMSMKGIFTAGDLEFSSSLKVLQQNILYTLFFNDVYNKEIENNISNKHTFKTNSKLFQGNFIDFNHSQSINKNDDKINVNDSFLQKMTDFSNLKKLYEKDYKVITGDNFSYSYSCNATSIYEAKEGYLEKTTARMEEKANNALFHILQYQIELIK</sequence>
<protein>
    <submittedName>
        <fullName evidence="2">Uncharacterized protein</fullName>
    </submittedName>
</protein>